<gene>
    <name evidence="1" type="ORF">CCAN11_1840009</name>
</gene>
<name>A0A0B7IFZ8_9FLAO</name>
<evidence type="ECO:0000313" key="1">
    <source>
        <dbReference type="EMBL" id="CEN48932.1"/>
    </source>
</evidence>
<organism evidence="1 2">
    <name type="scientific">Capnocytophaga canimorsus</name>
    <dbReference type="NCBI Taxonomy" id="28188"/>
    <lineage>
        <taxon>Bacteria</taxon>
        <taxon>Pseudomonadati</taxon>
        <taxon>Bacteroidota</taxon>
        <taxon>Flavobacteriia</taxon>
        <taxon>Flavobacteriales</taxon>
        <taxon>Flavobacteriaceae</taxon>
        <taxon>Capnocytophaga</taxon>
    </lineage>
</organism>
<sequence>MIDCQLLIDQFRNKVNEYFSLSEATFELLKTHIDCIALCRNEILLDYGNLQGFVLCCQGILIAYFIDKNGSTYNKHLLKTSLQVLWFQQLPKSLLNL</sequence>
<protein>
    <submittedName>
        <fullName evidence="1">Uncharacterized protein</fullName>
    </submittedName>
</protein>
<dbReference type="EMBL" id="CDOK01000095">
    <property type="protein sequence ID" value="CEN48932.1"/>
    <property type="molecule type" value="Genomic_DNA"/>
</dbReference>
<dbReference type="AlphaFoldDB" id="A0A0B7IFZ8"/>
<evidence type="ECO:0000313" key="2">
    <source>
        <dbReference type="Proteomes" id="UP000039370"/>
    </source>
</evidence>
<dbReference type="Proteomes" id="UP000039370">
    <property type="component" value="Unassembled WGS sequence"/>
</dbReference>
<proteinExistence type="predicted"/>
<accession>A0A0B7IFZ8</accession>
<reference evidence="2" key="1">
    <citation type="submission" date="2015-01" db="EMBL/GenBank/DDBJ databases">
        <authorList>
            <person name="MANFREDI Pablo"/>
        </authorList>
    </citation>
    <scope>NUCLEOTIDE SEQUENCE [LARGE SCALE GENOMIC DNA]</scope>
    <source>
        <strain evidence="2">Cc11</strain>
    </source>
</reference>